<sequence length="49" mass="5383">MTVSRNVIVDEGKSWDWISSSSSSKPVISSMADEDSDNDYNVDPDVETS</sequence>
<feature type="compositionally biased region" description="Acidic residues" evidence="1">
    <location>
        <begin position="32"/>
        <end position="49"/>
    </location>
</feature>
<feature type="region of interest" description="Disordered" evidence="1">
    <location>
        <begin position="15"/>
        <end position="49"/>
    </location>
</feature>
<feature type="compositionally biased region" description="Low complexity" evidence="1">
    <location>
        <begin position="15"/>
        <end position="30"/>
    </location>
</feature>
<protein>
    <submittedName>
        <fullName evidence="2">Uncharacterized protein</fullName>
    </submittedName>
</protein>
<feature type="non-terminal residue" evidence="2">
    <location>
        <position position="49"/>
    </location>
</feature>
<name>A0A392SLN3_9FABA</name>
<proteinExistence type="predicted"/>
<dbReference type="EMBL" id="LXQA010406849">
    <property type="protein sequence ID" value="MCI49791.1"/>
    <property type="molecule type" value="Genomic_DNA"/>
</dbReference>
<dbReference type="AlphaFoldDB" id="A0A392SLN3"/>
<organism evidence="2 3">
    <name type="scientific">Trifolium medium</name>
    <dbReference type="NCBI Taxonomy" id="97028"/>
    <lineage>
        <taxon>Eukaryota</taxon>
        <taxon>Viridiplantae</taxon>
        <taxon>Streptophyta</taxon>
        <taxon>Embryophyta</taxon>
        <taxon>Tracheophyta</taxon>
        <taxon>Spermatophyta</taxon>
        <taxon>Magnoliopsida</taxon>
        <taxon>eudicotyledons</taxon>
        <taxon>Gunneridae</taxon>
        <taxon>Pentapetalae</taxon>
        <taxon>rosids</taxon>
        <taxon>fabids</taxon>
        <taxon>Fabales</taxon>
        <taxon>Fabaceae</taxon>
        <taxon>Papilionoideae</taxon>
        <taxon>50 kb inversion clade</taxon>
        <taxon>NPAAA clade</taxon>
        <taxon>Hologalegina</taxon>
        <taxon>IRL clade</taxon>
        <taxon>Trifolieae</taxon>
        <taxon>Trifolium</taxon>
    </lineage>
</organism>
<dbReference type="Proteomes" id="UP000265520">
    <property type="component" value="Unassembled WGS sequence"/>
</dbReference>
<reference evidence="2 3" key="1">
    <citation type="journal article" date="2018" name="Front. Plant Sci.">
        <title>Red Clover (Trifolium pratense) and Zigzag Clover (T. medium) - A Picture of Genomic Similarities and Differences.</title>
        <authorList>
            <person name="Dluhosova J."/>
            <person name="Istvanek J."/>
            <person name="Nedelnik J."/>
            <person name="Repkova J."/>
        </authorList>
    </citation>
    <scope>NUCLEOTIDE SEQUENCE [LARGE SCALE GENOMIC DNA]</scope>
    <source>
        <strain evidence="3">cv. 10/8</strain>
        <tissue evidence="2">Leaf</tissue>
    </source>
</reference>
<evidence type="ECO:0000313" key="2">
    <source>
        <dbReference type="EMBL" id="MCI49791.1"/>
    </source>
</evidence>
<accession>A0A392SLN3</accession>
<comment type="caution">
    <text evidence="2">The sequence shown here is derived from an EMBL/GenBank/DDBJ whole genome shotgun (WGS) entry which is preliminary data.</text>
</comment>
<evidence type="ECO:0000256" key="1">
    <source>
        <dbReference type="SAM" id="MobiDB-lite"/>
    </source>
</evidence>
<evidence type="ECO:0000313" key="3">
    <source>
        <dbReference type="Proteomes" id="UP000265520"/>
    </source>
</evidence>
<keyword evidence="3" id="KW-1185">Reference proteome</keyword>